<reference evidence="3" key="1">
    <citation type="journal article" date="2014" name="Science">
        <title>Ancient hybridizations among the ancestral genomes of bread wheat.</title>
        <authorList>
            <consortium name="International Wheat Genome Sequencing Consortium,"/>
            <person name="Marcussen T."/>
            <person name="Sandve S.R."/>
            <person name="Heier L."/>
            <person name="Spannagl M."/>
            <person name="Pfeifer M."/>
            <person name="Jakobsen K.S."/>
            <person name="Wulff B.B."/>
            <person name="Steuernagel B."/>
            <person name="Mayer K.F."/>
            <person name="Olsen O.A."/>
        </authorList>
    </citation>
    <scope>NUCLEOTIDE SEQUENCE [LARGE SCALE GENOMIC DNA]</scope>
    <source>
        <strain evidence="3">cv. AL8/78</strain>
    </source>
</reference>
<sequence length="39" mass="4198">AVTTAGGVRTRSAYHFQPAKNWQNDPNGTPQLLSSLPLC</sequence>
<protein>
    <submittedName>
        <fullName evidence="2">Uncharacterized protein</fullName>
    </submittedName>
</protein>
<reference evidence="2" key="3">
    <citation type="journal article" date="2017" name="Nature">
        <title>Genome sequence of the progenitor of the wheat D genome Aegilops tauschii.</title>
        <authorList>
            <person name="Luo M.C."/>
            <person name="Gu Y.Q."/>
            <person name="Puiu D."/>
            <person name="Wang H."/>
            <person name="Twardziok S.O."/>
            <person name="Deal K.R."/>
            <person name="Huo N."/>
            <person name="Zhu T."/>
            <person name="Wang L."/>
            <person name="Wang Y."/>
            <person name="McGuire P.E."/>
            <person name="Liu S."/>
            <person name="Long H."/>
            <person name="Ramasamy R.K."/>
            <person name="Rodriguez J.C."/>
            <person name="Van S.L."/>
            <person name="Yuan L."/>
            <person name="Wang Z."/>
            <person name="Xia Z."/>
            <person name="Xiao L."/>
            <person name="Anderson O.D."/>
            <person name="Ouyang S."/>
            <person name="Liang Y."/>
            <person name="Zimin A.V."/>
            <person name="Pertea G."/>
            <person name="Qi P."/>
            <person name="Bennetzen J.L."/>
            <person name="Dai X."/>
            <person name="Dawson M.W."/>
            <person name="Muller H.G."/>
            <person name="Kugler K."/>
            <person name="Rivarola-Duarte L."/>
            <person name="Spannagl M."/>
            <person name="Mayer K.F.X."/>
            <person name="Lu F.H."/>
            <person name="Bevan M.W."/>
            <person name="Leroy P."/>
            <person name="Li P."/>
            <person name="You F.M."/>
            <person name="Sun Q."/>
            <person name="Liu Z."/>
            <person name="Lyons E."/>
            <person name="Wicker T."/>
            <person name="Salzberg S.L."/>
            <person name="Devos K.M."/>
            <person name="Dvorak J."/>
        </authorList>
    </citation>
    <scope>NUCLEOTIDE SEQUENCE [LARGE SCALE GENOMIC DNA]</scope>
    <source>
        <strain evidence="2">cv. AL8/78</strain>
    </source>
</reference>
<dbReference type="SUPFAM" id="SSF75005">
    <property type="entry name" value="Arabinanase/levansucrase/invertase"/>
    <property type="match status" value="1"/>
</dbReference>
<reference evidence="3" key="2">
    <citation type="journal article" date="2017" name="Nat. Plants">
        <title>The Aegilops tauschii genome reveals multiple impacts of transposons.</title>
        <authorList>
            <person name="Zhao G."/>
            <person name="Zou C."/>
            <person name="Li K."/>
            <person name="Wang K."/>
            <person name="Li T."/>
            <person name="Gao L."/>
            <person name="Zhang X."/>
            <person name="Wang H."/>
            <person name="Yang Z."/>
            <person name="Liu X."/>
            <person name="Jiang W."/>
            <person name="Mao L."/>
            <person name="Kong X."/>
            <person name="Jiao Y."/>
            <person name="Jia J."/>
        </authorList>
    </citation>
    <scope>NUCLEOTIDE SEQUENCE [LARGE SCALE GENOMIC DNA]</scope>
    <source>
        <strain evidence="3">cv. AL8/78</strain>
    </source>
</reference>
<accession>A0A453D3S7</accession>
<dbReference type="AlphaFoldDB" id="A0A453D3S7"/>
<dbReference type="Proteomes" id="UP000015105">
    <property type="component" value="Chromosome 2D"/>
</dbReference>
<reference evidence="2" key="4">
    <citation type="submission" date="2019-03" db="UniProtKB">
        <authorList>
            <consortium name="EnsemblPlants"/>
        </authorList>
    </citation>
    <scope>IDENTIFICATION</scope>
</reference>
<dbReference type="InterPro" id="IPR023296">
    <property type="entry name" value="Glyco_hydro_beta-prop_sf"/>
</dbReference>
<evidence type="ECO:0000313" key="2">
    <source>
        <dbReference type="EnsemblPlants" id="AET2Gv21077700.12"/>
    </source>
</evidence>
<reference evidence="2" key="5">
    <citation type="journal article" date="2021" name="G3 (Bethesda)">
        <title>Aegilops tauschii genome assembly Aet v5.0 features greater sequence contiguity and improved annotation.</title>
        <authorList>
            <person name="Wang L."/>
            <person name="Zhu T."/>
            <person name="Rodriguez J.C."/>
            <person name="Deal K.R."/>
            <person name="Dubcovsky J."/>
            <person name="McGuire P.E."/>
            <person name="Lux T."/>
            <person name="Spannagl M."/>
            <person name="Mayer K.F.X."/>
            <person name="Baldrich P."/>
            <person name="Meyers B.C."/>
            <person name="Huo N."/>
            <person name="Gu Y.Q."/>
            <person name="Zhou H."/>
            <person name="Devos K.M."/>
            <person name="Bennetzen J.L."/>
            <person name="Unver T."/>
            <person name="Budak H."/>
            <person name="Gulick P.J."/>
            <person name="Galiba G."/>
            <person name="Kalapos B."/>
            <person name="Nelson D.R."/>
            <person name="Li P."/>
            <person name="You F.M."/>
            <person name="Luo M.C."/>
            <person name="Dvorak J."/>
        </authorList>
    </citation>
    <scope>NUCLEOTIDE SEQUENCE [LARGE SCALE GENOMIC DNA]</scope>
    <source>
        <strain evidence="2">cv. AL8/78</strain>
    </source>
</reference>
<proteinExistence type="predicted"/>
<dbReference type="Gene3D" id="2.115.10.20">
    <property type="entry name" value="Glycosyl hydrolase domain, family 43"/>
    <property type="match status" value="1"/>
</dbReference>
<name>A0A453D3S7_AEGTS</name>
<feature type="compositionally biased region" description="Polar residues" evidence="1">
    <location>
        <begin position="20"/>
        <end position="39"/>
    </location>
</feature>
<dbReference type="EnsemblPlants" id="AET2Gv21077700.12">
    <property type="protein sequence ID" value="AET2Gv21077700.12"/>
    <property type="gene ID" value="AET2Gv21077700"/>
</dbReference>
<evidence type="ECO:0000313" key="3">
    <source>
        <dbReference type="Proteomes" id="UP000015105"/>
    </source>
</evidence>
<organism evidence="2 3">
    <name type="scientific">Aegilops tauschii subsp. strangulata</name>
    <name type="common">Goatgrass</name>
    <dbReference type="NCBI Taxonomy" id="200361"/>
    <lineage>
        <taxon>Eukaryota</taxon>
        <taxon>Viridiplantae</taxon>
        <taxon>Streptophyta</taxon>
        <taxon>Embryophyta</taxon>
        <taxon>Tracheophyta</taxon>
        <taxon>Spermatophyta</taxon>
        <taxon>Magnoliopsida</taxon>
        <taxon>Liliopsida</taxon>
        <taxon>Poales</taxon>
        <taxon>Poaceae</taxon>
        <taxon>BOP clade</taxon>
        <taxon>Pooideae</taxon>
        <taxon>Triticodae</taxon>
        <taxon>Triticeae</taxon>
        <taxon>Triticinae</taxon>
        <taxon>Aegilops</taxon>
    </lineage>
</organism>
<feature type="region of interest" description="Disordered" evidence="1">
    <location>
        <begin position="1"/>
        <end position="39"/>
    </location>
</feature>
<keyword evidence="3" id="KW-1185">Reference proteome</keyword>
<dbReference type="Gramene" id="AET2Gv21077700.12">
    <property type="protein sequence ID" value="AET2Gv21077700.12"/>
    <property type="gene ID" value="AET2Gv21077700"/>
</dbReference>
<evidence type="ECO:0000256" key="1">
    <source>
        <dbReference type="SAM" id="MobiDB-lite"/>
    </source>
</evidence>